<dbReference type="EMBL" id="JADGJH010000318">
    <property type="protein sequence ID" value="KAJ3131096.1"/>
    <property type="molecule type" value="Genomic_DNA"/>
</dbReference>
<feature type="region of interest" description="Disordered" evidence="1">
    <location>
        <begin position="1"/>
        <end position="46"/>
    </location>
</feature>
<feature type="region of interest" description="Disordered" evidence="1">
    <location>
        <begin position="664"/>
        <end position="698"/>
    </location>
</feature>
<dbReference type="PANTHER" id="PTHR47369">
    <property type="entry name" value="BTB/POZ DOMAIN-CONTAINING PROTEIN"/>
    <property type="match status" value="1"/>
</dbReference>
<feature type="compositionally biased region" description="Basic and acidic residues" evidence="1">
    <location>
        <begin position="517"/>
        <end position="528"/>
    </location>
</feature>
<feature type="region of interest" description="Disordered" evidence="1">
    <location>
        <begin position="606"/>
        <end position="644"/>
    </location>
</feature>
<evidence type="ECO:0000259" key="2">
    <source>
        <dbReference type="PROSITE" id="PS50097"/>
    </source>
</evidence>
<gene>
    <name evidence="3" type="ORF">HK100_006807</name>
</gene>
<sequence>MTKSPLRIAPGDQHHSPLRTSSLVFTGDEGELSDNEERGSAPRLPPTVETVVPLMAAMAKSKVLGLIKRDHRSNSINSNGASNSTNITAGSDSTSKIQHRTSAINFARIRPLSMSLSLRPQNQQSNQASSTPSESSISSASQAAASLYTTVPFIQTPDTLLMEKLCSNLFRLGLHEALFSDVSLKALETSYNLHRFLLINNPFLKLALDIEGSDSRKQHVSIILDLNGDVNVSDEAVQIVLRRLYGDFSDVITSENLLSVIATAYIFKDEVLSNMCLTFIRAIKYTPSNLVIYLDYSSRFDYGSATSLLLQNTLTFLCRESTSYTKIKEKTFVKIDFEWFVRIVQADAFFVENEYQRFLFVLDVLKIRFPNFAEYDLAIDGMNTNVLSLGRLAHLPSKTQARAKRLSTISVTDSQVSGVDASNTTEKRNSNRRSVFVEEVEYVPPTYRRNQIQQEPLAVNNGEVSKSKRKSFVEVDLLEITPPQQGSRVRRSTAETIDYAALVKQQSFPNTPKEHRRSMFDDSADSPRSRRTSAFTEDGSTVRVRRSTLIDDGNGTSLTSKRRSLVTEEIAYVHPKDVTLAKGGNNAGGGFGKQSSHLEALFTNEQDVSTAQRQHRRSHAVPLNTTSSSEKKERRKSMFDTPTHHDFNAQNYGQFFTGTEGKKGAVPIDMNRGSSYPVLKNDRSRRSTMMSTNSENKRRSGAYLNNSAQIEPSIVLMSKGILYSSMTADGALSARREHVVPLFVLDRHFRLQSDLETLIERISASSTATLASAATVSSNGTARSDAMLGLINPLTVPTKTEFSSRNFFKWLVHEGICKYDGLDVVPVRFSAEFSNLGKVLKASGGEKVVSKAVFYAGSQWYLRIESKGRDLSLTINRKQSPHSPYHDSRPEVKFWCRIYCYATLGATVTEPYTFEVEDGLASLVGPVVVSASAKGGDGSKQLYQELLDMQSMPTVSEKPGVQPPIARLRCAVVLGLL</sequence>
<feature type="compositionally biased region" description="Low complexity" evidence="1">
    <location>
        <begin position="74"/>
        <end position="89"/>
    </location>
</feature>
<dbReference type="AlphaFoldDB" id="A0AAD5T5J9"/>
<keyword evidence="4" id="KW-1185">Reference proteome</keyword>
<feature type="region of interest" description="Disordered" evidence="1">
    <location>
        <begin position="72"/>
        <end position="96"/>
    </location>
</feature>
<organism evidence="3 4">
    <name type="scientific">Physocladia obscura</name>
    <dbReference type="NCBI Taxonomy" id="109957"/>
    <lineage>
        <taxon>Eukaryota</taxon>
        <taxon>Fungi</taxon>
        <taxon>Fungi incertae sedis</taxon>
        <taxon>Chytridiomycota</taxon>
        <taxon>Chytridiomycota incertae sedis</taxon>
        <taxon>Chytridiomycetes</taxon>
        <taxon>Chytridiales</taxon>
        <taxon>Chytriomycetaceae</taxon>
        <taxon>Physocladia</taxon>
    </lineage>
</organism>
<reference evidence="3" key="1">
    <citation type="submission" date="2020-05" db="EMBL/GenBank/DDBJ databases">
        <title>Phylogenomic resolution of chytrid fungi.</title>
        <authorList>
            <person name="Stajich J.E."/>
            <person name="Amses K."/>
            <person name="Simmons R."/>
            <person name="Seto K."/>
            <person name="Myers J."/>
            <person name="Bonds A."/>
            <person name="Quandt C.A."/>
            <person name="Barry K."/>
            <person name="Liu P."/>
            <person name="Grigoriev I."/>
            <person name="Longcore J.E."/>
            <person name="James T.Y."/>
        </authorList>
    </citation>
    <scope>NUCLEOTIDE SEQUENCE</scope>
    <source>
        <strain evidence="3">JEL0513</strain>
    </source>
</reference>
<evidence type="ECO:0000313" key="4">
    <source>
        <dbReference type="Proteomes" id="UP001211907"/>
    </source>
</evidence>
<evidence type="ECO:0000313" key="3">
    <source>
        <dbReference type="EMBL" id="KAJ3131096.1"/>
    </source>
</evidence>
<feature type="region of interest" description="Disordered" evidence="1">
    <location>
        <begin position="506"/>
        <end position="540"/>
    </location>
</feature>
<dbReference type="InterPro" id="IPR011333">
    <property type="entry name" value="SKP1/BTB/POZ_sf"/>
</dbReference>
<dbReference type="InterPro" id="IPR000210">
    <property type="entry name" value="BTB/POZ_dom"/>
</dbReference>
<accession>A0AAD5T5J9</accession>
<dbReference type="Gene3D" id="3.30.710.10">
    <property type="entry name" value="Potassium Channel Kv1.1, Chain A"/>
    <property type="match status" value="1"/>
</dbReference>
<name>A0AAD5T5J9_9FUNG</name>
<comment type="caution">
    <text evidence="3">The sequence shown here is derived from an EMBL/GenBank/DDBJ whole genome shotgun (WGS) entry which is preliminary data.</text>
</comment>
<feature type="compositionally biased region" description="Basic and acidic residues" evidence="1">
    <location>
        <begin position="629"/>
        <end position="644"/>
    </location>
</feature>
<dbReference type="PANTHER" id="PTHR47369:SF1">
    <property type="entry name" value="BTB_POZ DOMAIN-CONTAINING PROTEIN"/>
    <property type="match status" value="1"/>
</dbReference>
<evidence type="ECO:0000256" key="1">
    <source>
        <dbReference type="SAM" id="MobiDB-lite"/>
    </source>
</evidence>
<dbReference type="PROSITE" id="PS50097">
    <property type="entry name" value="BTB"/>
    <property type="match status" value="1"/>
</dbReference>
<feature type="domain" description="BTB" evidence="2">
    <location>
        <begin position="180"/>
        <end position="253"/>
    </location>
</feature>
<proteinExistence type="predicted"/>
<protein>
    <recommendedName>
        <fullName evidence="2">BTB domain-containing protein</fullName>
    </recommendedName>
</protein>
<dbReference type="Proteomes" id="UP001211907">
    <property type="component" value="Unassembled WGS sequence"/>
</dbReference>